<comment type="caution">
    <text evidence="11">The sequence shown here is derived from an EMBL/GenBank/DDBJ whole genome shotgun (WGS) entry which is preliminary data.</text>
</comment>
<reference evidence="10 13" key="2">
    <citation type="submission" date="2020-07" db="EMBL/GenBank/DDBJ databases">
        <title>Sequencing the genomes of 1000 actinobacteria strains.</title>
        <authorList>
            <person name="Klenk H.-P."/>
        </authorList>
    </citation>
    <scope>NUCLEOTIDE SEQUENCE [LARGE SCALE GENOMIC DNA]</scope>
    <source>
        <strain evidence="10 13">DSM 23870</strain>
    </source>
</reference>
<feature type="transmembrane region" description="Helical" evidence="8">
    <location>
        <begin position="310"/>
        <end position="332"/>
    </location>
</feature>
<feature type="transmembrane region" description="Helical" evidence="8">
    <location>
        <begin position="74"/>
        <end position="101"/>
    </location>
</feature>
<feature type="transmembrane region" description="Helical" evidence="8">
    <location>
        <begin position="165"/>
        <end position="186"/>
    </location>
</feature>
<dbReference type="Proteomes" id="UP000581087">
    <property type="component" value="Unassembled WGS sequence"/>
</dbReference>
<evidence type="ECO:0000256" key="3">
    <source>
        <dbReference type="ARBA" id="ARBA00022475"/>
    </source>
</evidence>
<keyword evidence="5 8" id="KW-1133">Transmembrane helix</keyword>
<dbReference type="AlphaFoldDB" id="A0A4Q2M7C9"/>
<feature type="transmembrane region" description="Helical" evidence="8">
    <location>
        <begin position="270"/>
        <end position="290"/>
    </location>
</feature>
<comment type="similarity">
    <text evidence="2">Belongs to the CPA3 antiporters (TC 2.A.63) subunit D family.</text>
</comment>
<keyword evidence="6 8" id="KW-0472">Membrane</keyword>
<evidence type="ECO:0000313" key="12">
    <source>
        <dbReference type="Proteomes" id="UP000292686"/>
    </source>
</evidence>
<dbReference type="Pfam" id="PF00361">
    <property type="entry name" value="Proton_antipo_M"/>
    <property type="match status" value="1"/>
</dbReference>
<reference evidence="11 12" key="1">
    <citation type="submission" date="2019-01" db="EMBL/GenBank/DDBJ databases">
        <title>Agromyces.</title>
        <authorList>
            <person name="Li J."/>
        </authorList>
    </citation>
    <scope>NUCLEOTIDE SEQUENCE [LARGE SCALE GENOMIC DNA]</scope>
    <source>
        <strain evidence="11 12">DSM 23870</strain>
    </source>
</reference>
<dbReference type="InterPro" id="IPR003918">
    <property type="entry name" value="NADH_UbQ_OxRdtase"/>
</dbReference>
<evidence type="ECO:0000256" key="5">
    <source>
        <dbReference type="ARBA" id="ARBA00022989"/>
    </source>
</evidence>
<dbReference type="GO" id="GO:0042773">
    <property type="term" value="P:ATP synthesis coupled electron transport"/>
    <property type="evidence" value="ECO:0007669"/>
    <property type="project" value="InterPro"/>
</dbReference>
<dbReference type="EMBL" id="SDPM01000001">
    <property type="protein sequence ID" value="RXZ87878.1"/>
    <property type="molecule type" value="Genomic_DNA"/>
</dbReference>
<gene>
    <name evidence="10" type="ORF">BJ972_002480</name>
    <name evidence="11" type="ORF">ESP50_01365</name>
</gene>
<dbReference type="PANTHER" id="PTHR42703">
    <property type="entry name" value="NADH DEHYDROGENASE"/>
    <property type="match status" value="1"/>
</dbReference>
<dbReference type="Proteomes" id="UP000292686">
    <property type="component" value="Unassembled WGS sequence"/>
</dbReference>
<feature type="transmembrane region" description="Helical" evidence="8">
    <location>
        <begin position="108"/>
        <end position="126"/>
    </location>
</feature>
<dbReference type="RefSeq" id="WP_129172143.1">
    <property type="nucleotide sequence ID" value="NZ_JACCBI010000001.1"/>
</dbReference>
<feature type="transmembrane region" description="Helical" evidence="8">
    <location>
        <begin position="33"/>
        <end position="54"/>
    </location>
</feature>
<evidence type="ECO:0000313" key="13">
    <source>
        <dbReference type="Proteomes" id="UP000581087"/>
    </source>
</evidence>
<sequence length="507" mass="51480">MSAAPLLPLFVAGPLLLASLLLALGGRPRIRSGLLLAASLATTGGGAALVAVVLDDGPVAHGVGLWPAGIAIPFAADMLTALMVTATGLLTTVCSMFAIAAGAAANRFFAPLVLVLMAGVSGALLTADLFNLFVFIEVMLLPSYALLVLAPPGGGGVEQVRGARLHVTVNLLTSTVFLAGVAFVYGTTGTVNLAELSGAAHESTEVAVAAGICLFALMIKAAVVPVYGWLARTYPSTSVAVTALFSGLHTKVAIYAIYRIYAQLFDGDDRFLLVGIIVFSITMVVGVFAAAGETTTRSILSFHMVSQIGYILIGVALFTVAGLAAGIFYLIHHMIVKAALFLSTGAIEVRYGTGALSRLGGMARREPVIAGAFLVAAFSMAGLPPFSGFVAKLALVMAALEVGQVVLVVVMLVVSLITLLSMLKIWSGVFWGEMPGENTSVASSGGSIALAAPPRSRVGIALAAPAVILAALTLALGIGAEGLLSLADIAAAGLIDTAAYTEAVIGS</sequence>
<feature type="transmembrane region" description="Helical" evidence="8">
    <location>
        <begin position="206"/>
        <end position="227"/>
    </location>
</feature>
<feature type="transmembrane region" description="Helical" evidence="8">
    <location>
        <begin position="368"/>
        <end position="387"/>
    </location>
</feature>
<dbReference type="InterPro" id="IPR001750">
    <property type="entry name" value="ND/Mrp_TM"/>
</dbReference>
<evidence type="ECO:0000256" key="7">
    <source>
        <dbReference type="RuleBase" id="RU000320"/>
    </source>
</evidence>
<protein>
    <submittedName>
        <fullName evidence="11">Monovalent cation/H+ antiporter subunit D family protein</fullName>
    </submittedName>
    <submittedName>
        <fullName evidence="10">Multicomponent Na+:H+ antiporter subunit D</fullName>
    </submittedName>
</protein>
<keyword evidence="12" id="KW-1185">Reference proteome</keyword>
<dbReference type="PANTHER" id="PTHR42703:SF1">
    <property type="entry name" value="NA(+)_H(+) ANTIPORTER SUBUNIT D1"/>
    <property type="match status" value="1"/>
</dbReference>
<evidence type="ECO:0000256" key="1">
    <source>
        <dbReference type="ARBA" id="ARBA00004651"/>
    </source>
</evidence>
<proteinExistence type="inferred from homology"/>
<evidence type="ECO:0000313" key="11">
    <source>
        <dbReference type="EMBL" id="RXZ87878.1"/>
    </source>
</evidence>
<organism evidence="11 12">
    <name type="scientific">Agromyces atrinae</name>
    <dbReference type="NCBI Taxonomy" id="592376"/>
    <lineage>
        <taxon>Bacteria</taxon>
        <taxon>Bacillati</taxon>
        <taxon>Actinomycetota</taxon>
        <taxon>Actinomycetes</taxon>
        <taxon>Micrococcales</taxon>
        <taxon>Microbacteriaceae</taxon>
        <taxon>Agromyces</taxon>
    </lineage>
</organism>
<accession>A0A4Q2M7C9</accession>
<dbReference type="NCBIfam" id="NF006238">
    <property type="entry name" value="PRK08375.1-4"/>
    <property type="match status" value="1"/>
</dbReference>
<evidence type="ECO:0000256" key="8">
    <source>
        <dbReference type="SAM" id="Phobius"/>
    </source>
</evidence>
<dbReference type="EMBL" id="JACCBI010000001">
    <property type="protein sequence ID" value="NYD67961.1"/>
    <property type="molecule type" value="Genomic_DNA"/>
</dbReference>
<dbReference type="GO" id="GO:0008137">
    <property type="term" value="F:NADH dehydrogenase (ubiquinone) activity"/>
    <property type="evidence" value="ECO:0007669"/>
    <property type="project" value="InterPro"/>
</dbReference>
<keyword evidence="3" id="KW-1003">Cell membrane</keyword>
<name>A0A4Q2M7C9_9MICO</name>
<evidence type="ECO:0000256" key="2">
    <source>
        <dbReference type="ARBA" id="ARBA00005346"/>
    </source>
</evidence>
<feature type="domain" description="NADH:quinone oxidoreductase/Mrp antiporter transmembrane" evidence="9">
    <location>
        <begin position="128"/>
        <end position="418"/>
    </location>
</feature>
<feature type="transmembrane region" description="Helical" evidence="8">
    <location>
        <begin position="6"/>
        <end position="26"/>
    </location>
</feature>
<evidence type="ECO:0000256" key="4">
    <source>
        <dbReference type="ARBA" id="ARBA00022692"/>
    </source>
</evidence>
<feature type="transmembrane region" description="Helical" evidence="8">
    <location>
        <begin position="132"/>
        <end position="153"/>
    </location>
</feature>
<feature type="transmembrane region" description="Helical" evidence="8">
    <location>
        <begin position="458"/>
        <end position="478"/>
    </location>
</feature>
<comment type="subcellular location">
    <subcellularLocation>
        <location evidence="1">Cell membrane</location>
        <topology evidence="1">Multi-pass membrane protein</topology>
    </subcellularLocation>
    <subcellularLocation>
        <location evidence="7">Membrane</location>
        <topology evidence="7">Multi-pass membrane protein</topology>
    </subcellularLocation>
</comment>
<dbReference type="InterPro" id="IPR050586">
    <property type="entry name" value="CPA3_Na-H_Antiporter_D"/>
</dbReference>
<evidence type="ECO:0000256" key="6">
    <source>
        <dbReference type="ARBA" id="ARBA00023136"/>
    </source>
</evidence>
<keyword evidence="4 7" id="KW-0812">Transmembrane</keyword>
<dbReference type="PRINTS" id="PR01437">
    <property type="entry name" value="NUOXDRDTASE4"/>
</dbReference>
<dbReference type="GO" id="GO:0005886">
    <property type="term" value="C:plasma membrane"/>
    <property type="evidence" value="ECO:0007669"/>
    <property type="project" value="UniProtKB-SubCell"/>
</dbReference>
<feature type="transmembrane region" description="Helical" evidence="8">
    <location>
        <begin position="393"/>
        <end position="420"/>
    </location>
</feature>
<evidence type="ECO:0000313" key="10">
    <source>
        <dbReference type="EMBL" id="NYD67961.1"/>
    </source>
</evidence>
<evidence type="ECO:0000259" key="9">
    <source>
        <dbReference type="Pfam" id="PF00361"/>
    </source>
</evidence>
<dbReference type="OrthoDB" id="9768329at2"/>